<dbReference type="RefSeq" id="WP_130415049.1">
    <property type="nucleotide sequence ID" value="NZ_SHKX01000015.1"/>
</dbReference>
<dbReference type="AlphaFoldDB" id="A0A4Q7YIH9"/>
<feature type="region of interest" description="Disordered" evidence="1">
    <location>
        <begin position="1"/>
        <end position="67"/>
    </location>
</feature>
<evidence type="ECO:0000313" key="2">
    <source>
        <dbReference type="EMBL" id="RZU37020.1"/>
    </source>
</evidence>
<evidence type="ECO:0000256" key="1">
    <source>
        <dbReference type="SAM" id="MobiDB-lite"/>
    </source>
</evidence>
<dbReference type="Proteomes" id="UP000292423">
    <property type="component" value="Unassembled WGS sequence"/>
</dbReference>
<feature type="compositionally biased region" description="Basic and acidic residues" evidence="1">
    <location>
        <begin position="23"/>
        <end position="67"/>
    </location>
</feature>
<feature type="compositionally biased region" description="Polar residues" evidence="1">
    <location>
        <begin position="1"/>
        <end position="10"/>
    </location>
</feature>
<accession>A0A4Q7YIH9</accession>
<sequence>MSNSLKNQLLKSGLADPKKLKKLEHEKRTAADKDEARKLAQKALEEKQARDRELNRQQQEEREAKAREAQVINMVETQAISRKGGETAYQFADGGKIKKLYVTEPQFNQLVKGQIAVVRKGDGYELVPTVVAEKILTRDESVVVVLNTRVEKQEVDEEDPYKDYVIPDDLMW</sequence>
<organism evidence="2 3">
    <name type="scientific">Fluviicoccus keumensis</name>
    <dbReference type="NCBI Taxonomy" id="1435465"/>
    <lineage>
        <taxon>Bacteria</taxon>
        <taxon>Pseudomonadati</taxon>
        <taxon>Pseudomonadota</taxon>
        <taxon>Gammaproteobacteria</taxon>
        <taxon>Moraxellales</taxon>
        <taxon>Moraxellaceae</taxon>
        <taxon>Fluviicoccus</taxon>
    </lineage>
</organism>
<dbReference type="OrthoDB" id="5294470at2"/>
<gene>
    <name evidence="2" type="ORF">EV700_2886</name>
</gene>
<dbReference type="Pfam" id="PF09831">
    <property type="entry name" value="DUF2058"/>
    <property type="match status" value="1"/>
</dbReference>
<comment type="caution">
    <text evidence="2">The sequence shown here is derived from an EMBL/GenBank/DDBJ whole genome shotgun (WGS) entry which is preliminary data.</text>
</comment>
<reference evidence="2 3" key="1">
    <citation type="submission" date="2019-02" db="EMBL/GenBank/DDBJ databases">
        <title>Genomic Encyclopedia of Type Strains, Phase IV (KMG-IV): sequencing the most valuable type-strain genomes for metagenomic binning, comparative biology and taxonomic classification.</title>
        <authorList>
            <person name="Goeker M."/>
        </authorList>
    </citation>
    <scope>NUCLEOTIDE SEQUENCE [LARGE SCALE GENOMIC DNA]</scope>
    <source>
        <strain evidence="2 3">DSM 105135</strain>
    </source>
</reference>
<name>A0A4Q7YIH9_9GAMM</name>
<protein>
    <recommendedName>
        <fullName evidence="4">Nucleoprotein/polynucleotide-associated enzyme</fullName>
    </recommendedName>
</protein>
<keyword evidence="3" id="KW-1185">Reference proteome</keyword>
<evidence type="ECO:0008006" key="4">
    <source>
        <dbReference type="Google" id="ProtNLM"/>
    </source>
</evidence>
<proteinExistence type="predicted"/>
<dbReference type="EMBL" id="SHKX01000015">
    <property type="protein sequence ID" value="RZU37020.1"/>
    <property type="molecule type" value="Genomic_DNA"/>
</dbReference>
<dbReference type="InterPro" id="IPR018636">
    <property type="entry name" value="DUF2058"/>
</dbReference>
<evidence type="ECO:0000313" key="3">
    <source>
        <dbReference type="Proteomes" id="UP000292423"/>
    </source>
</evidence>